<dbReference type="Gramene" id="TuG1812G0100003880.01.T01">
    <property type="protein sequence ID" value="TuG1812G0100003880.01.T01.cds309162"/>
    <property type="gene ID" value="TuG1812G0100003880.01"/>
</dbReference>
<dbReference type="PANTHER" id="PTHR45631">
    <property type="entry name" value="OS07G0107800 PROTEIN-RELATED"/>
    <property type="match status" value="1"/>
</dbReference>
<dbReference type="EnsemblPlants" id="TuG1812G0100003880.01.T01">
    <property type="protein sequence ID" value="TuG1812G0100003880.01.T01.cds309162"/>
    <property type="gene ID" value="TuG1812G0100003880.01"/>
</dbReference>
<evidence type="ECO:0000259" key="2">
    <source>
        <dbReference type="Pfam" id="PF12819"/>
    </source>
</evidence>
<protein>
    <recommendedName>
        <fullName evidence="2">Malectin-like domain-containing protein</fullName>
    </recommendedName>
</protein>
<dbReference type="AlphaFoldDB" id="A0A8R7K2Z9"/>
<dbReference type="InterPro" id="IPR024788">
    <property type="entry name" value="Malectin-like_Carb-bd_dom"/>
</dbReference>
<organism evidence="3 4">
    <name type="scientific">Triticum urartu</name>
    <name type="common">Red wild einkorn</name>
    <name type="synonym">Crithodium urartu</name>
    <dbReference type="NCBI Taxonomy" id="4572"/>
    <lineage>
        <taxon>Eukaryota</taxon>
        <taxon>Viridiplantae</taxon>
        <taxon>Streptophyta</taxon>
        <taxon>Embryophyta</taxon>
        <taxon>Tracheophyta</taxon>
        <taxon>Spermatophyta</taxon>
        <taxon>Magnoliopsida</taxon>
        <taxon>Liliopsida</taxon>
        <taxon>Poales</taxon>
        <taxon>Poaceae</taxon>
        <taxon>BOP clade</taxon>
        <taxon>Pooideae</taxon>
        <taxon>Triticodae</taxon>
        <taxon>Triticeae</taxon>
        <taxon>Triticinae</taxon>
        <taxon>Triticum</taxon>
    </lineage>
</organism>
<sequence length="113" mass="12769">MGKSWFNLRSFATGAGNCYTLRSIVPGLKYLVRARFMYGNYDGLHRLPMFDLHIGVNFWRTVNISSPFAAKFVEVIVVVPDDYVQVCMINTGAGMPFISGLDLRPLKKQCTRT</sequence>
<reference evidence="3" key="2">
    <citation type="submission" date="2018-03" db="EMBL/GenBank/DDBJ databases">
        <title>The Triticum urartu genome reveals the dynamic nature of wheat genome evolution.</title>
        <authorList>
            <person name="Ling H."/>
            <person name="Ma B."/>
            <person name="Shi X."/>
            <person name="Liu H."/>
            <person name="Dong L."/>
            <person name="Sun H."/>
            <person name="Cao Y."/>
            <person name="Gao Q."/>
            <person name="Zheng S."/>
            <person name="Li Y."/>
            <person name="Yu Y."/>
            <person name="Du H."/>
            <person name="Qi M."/>
            <person name="Li Y."/>
            <person name="Yu H."/>
            <person name="Cui Y."/>
            <person name="Wang N."/>
            <person name="Chen C."/>
            <person name="Wu H."/>
            <person name="Zhao Y."/>
            <person name="Zhang J."/>
            <person name="Li Y."/>
            <person name="Zhou W."/>
            <person name="Zhang B."/>
            <person name="Hu W."/>
            <person name="Eijk M."/>
            <person name="Tang J."/>
            <person name="Witsenboer H."/>
            <person name="Zhao S."/>
            <person name="Li Z."/>
            <person name="Zhang A."/>
            <person name="Wang D."/>
            <person name="Liang C."/>
        </authorList>
    </citation>
    <scope>NUCLEOTIDE SEQUENCE [LARGE SCALE GENOMIC DNA]</scope>
    <source>
        <strain evidence="3">cv. G1812</strain>
    </source>
</reference>
<proteinExistence type="predicted"/>
<name>A0A8R7K2Z9_TRIUA</name>
<dbReference type="PANTHER" id="PTHR45631:SF114">
    <property type="entry name" value="OS05G0525800 PROTEIN"/>
    <property type="match status" value="1"/>
</dbReference>
<keyword evidence="4" id="KW-1185">Reference proteome</keyword>
<evidence type="ECO:0000256" key="1">
    <source>
        <dbReference type="ARBA" id="ARBA00004167"/>
    </source>
</evidence>
<accession>A0A8R7K2Z9</accession>
<reference evidence="4" key="1">
    <citation type="journal article" date="2013" name="Nature">
        <title>Draft genome of the wheat A-genome progenitor Triticum urartu.</title>
        <authorList>
            <person name="Ling H.Q."/>
            <person name="Zhao S."/>
            <person name="Liu D."/>
            <person name="Wang J."/>
            <person name="Sun H."/>
            <person name="Zhang C."/>
            <person name="Fan H."/>
            <person name="Li D."/>
            <person name="Dong L."/>
            <person name="Tao Y."/>
            <person name="Gao C."/>
            <person name="Wu H."/>
            <person name="Li Y."/>
            <person name="Cui Y."/>
            <person name="Guo X."/>
            <person name="Zheng S."/>
            <person name="Wang B."/>
            <person name="Yu K."/>
            <person name="Liang Q."/>
            <person name="Yang W."/>
            <person name="Lou X."/>
            <person name="Chen J."/>
            <person name="Feng M."/>
            <person name="Jian J."/>
            <person name="Zhang X."/>
            <person name="Luo G."/>
            <person name="Jiang Y."/>
            <person name="Liu J."/>
            <person name="Wang Z."/>
            <person name="Sha Y."/>
            <person name="Zhang B."/>
            <person name="Wu H."/>
            <person name="Tang D."/>
            <person name="Shen Q."/>
            <person name="Xue P."/>
            <person name="Zou S."/>
            <person name="Wang X."/>
            <person name="Liu X."/>
            <person name="Wang F."/>
            <person name="Yang Y."/>
            <person name="An X."/>
            <person name="Dong Z."/>
            <person name="Zhang K."/>
            <person name="Zhang X."/>
            <person name="Luo M.C."/>
            <person name="Dvorak J."/>
            <person name="Tong Y."/>
            <person name="Wang J."/>
            <person name="Yang H."/>
            <person name="Li Z."/>
            <person name="Wang D."/>
            <person name="Zhang A."/>
            <person name="Wang J."/>
        </authorList>
    </citation>
    <scope>NUCLEOTIDE SEQUENCE</scope>
    <source>
        <strain evidence="4">cv. G1812</strain>
    </source>
</reference>
<evidence type="ECO:0000313" key="4">
    <source>
        <dbReference type="Proteomes" id="UP000015106"/>
    </source>
</evidence>
<comment type="subcellular location">
    <subcellularLocation>
        <location evidence="1">Membrane</location>
        <topology evidence="1">Single-pass membrane protein</topology>
    </subcellularLocation>
</comment>
<feature type="domain" description="Malectin-like" evidence="2">
    <location>
        <begin position="5"/>
        <end position="109"/>
    </location>
</feature>
<evidence type="ECO:0000313" key="3">
    <source>
        <dbReference type="EnsemblPlants" id="TuG1812G0100003880.01.T01.cds309162"/>
    </source>
</evidence>
<reference evidence="3" key="3">
    <citation type="submission" date="2022-06" db="UniProtKB">
        <authorList>
            <consortium name="EnsemblPlants"/>
        </authorList>
    </citation>
    <scope>IDENTIFICATION</scope>
</reference>
<dbReference type="Pfam" id="PF12819">
    <property type="entry name" value="Malectin_like"/>
    <property type="match status" value="1"/>
</dbReference>
<dbReference type="GO" id="GO:0016020">
    <property type="term" value="C:membrane"/>
    <property type="evidence" value="ECO:0007669"/>
    <property type="project" value="UniProtKB-SubCell"/>
</dbReference>
<dbReference type="Proteomes" id="UP000015106">
    <property type="component" value="Chromosome 1"/>
</dbReference>